<dbReference type="SMART" id="SM00248">
    <property type="entry name" value="ANK"/>
    <property type="match status" value="8"/>
</dbReference>
<dbReference type="Proteomes" id="UP001195483">
    <property type="component" value="Unassembled WGS sequence"/>
</dbReference>
<dbReference type="Pfam" id="PF15112">
    <property type="entry name" value="DUF4559"/>
    <property type="match status" value="1"/>
</dbReference>
<protein>
    <recommendedName>
        <fullName evidence="2">Novel STAND NTPase 3 domain-containing protein</fullName>
    </recommendedName>
</protein>
<dbReference type="InterPro" id="IPR049050">
    <property type="entry name" value="nSTAND3"/>
</dbReference>
<dbReference type="Pfam" id="PF20720">
    <property type="entry name" value="nSTAND3"/>
    <property type="match status" value="1"/>
</dbReference>
<evidence type="ECO:0000313" key="4">
    <source>
        <dbReference type="Proteomes" id="UP001195483"/>
    </source>
</evidence>
<gene>
    <name evidence="3" type="ORF">CHS0354_016372</name>
</gene>
<comment type="caution">
    <text evidence="3">The sequence shown here is derived from an EMBL/GenBank/DDBJ whole genome shotgun (WGS) entry which is preliminary data.</text>
</comment>
<dbReference type="InterPro" id="IPR002110">
    <property type="entry name" value="Ankyrin_rpt"/>
</dbReference>
<feature type="region of interest" description="Disordered" evidence="1">
    <location>
        <begin position="380"/>
        <end position="410"/>
    </location>
</feature>
<dbReference type="Gene3D" id="1.25.40.20">
    <property type="entry name" value="Ankyrin repeat-containing domain"/>
    <property type="match status" value="2"/>
</dbReference>
<evidence type="ECO:0000256" key="1">
    <source>
        <dbReference type="SAM" id="MobiDB-lite"/>
    </source>
</evidence>
<dbReference type="InterPro" id="IPR036770">
    <property type="entry name" value="Ankyrin_rpt-contain_sf"/>
</dbReference>
<dbReference type="EMBL" id="JAEAOA010001012">
    <property type="protein sequence ID" value="KAK3599114.1"/>
    <property type="molecule type" value="Genomic_DNA"/>
</dbReference>
<reference evidence="3" key="1">
    <citation type="journal article" date="2021" name="Genome Biol. Evol.">
        <title>A High-Quality Reference Genome for a Parasitic Bivalve with Doubly Uniparental Inheritance (Bivalvia: Unionida).</title>
        <authorList>
            <person name="Smith C.H."/>
        </authorList>
    </citation>
    <scope>NUCLEOTIDE SEQUENCE</scope>
    <source>
        <strain evidence="3">CHS0354</strain>
    </source>
</reference>
<proteinExistence type="predicted"/>
<evidence type="ECO:0000313" key="3">
    <source>
        <dbReference type="EMBL" id="KAK3599114.1"/>
    </source>
</evidence>
<name>A0AAE0W2X4_9BIVA</name>
<dbReference type="SUPFAM" id="SSF48403">
    <property type="entry name" value="Ankyrin repeat"/>
    <property type="match status" value="2"/>
</dbReference>
<evidence type="ECO:0000259" key="2">
    <source>
        <dbReference type="Pfam" id="PF20720"/>
    </source>
</evidence>
<feature type="domain" description="Novel STAND NTPase 3" evidence="2">
    <location>
        <begin position="426"/>
        <end position="578"/>
    </location>
</feature>
<dbReference type="PANTHER" id="PTHR35083:SF1">
    <property type="entry name" value="RGD1565685 PROTEIN"/>
    <property type="match status" value="1"/>
</dbReference>
<sequence>MSTPARFSDGQYKNWLKCSHSLIIMKEALHDYIDNEVNKLHGDIQLKVSSISCGSPTVTQCGCCSWKNIKITGGKHGNWYINCKNSICDKWLPHILAIHVDPQNPTINWKNADISKWPIDGYQVAKIYMPKGQDKTTKMPEELDSPAILSLMKYCNWFRKDLPNTQILFDLIDIRNKVLHSGDLKVADADKNCWIDLMIQLLSDLNIHGDVKTEVQMLKREDIDINFRETEIRVLQNLVSGLANDLTLVKDDMECLQKLQSQLSEEVEHLRENSTETTRNVDTLDTDIQRMKASLDELKIISDKMMTFFDKNPDIYDIEITEIIRNNAKNVQEQQGNLSRLETELLNVKVRLSKLEDEVKLLRTNQEEANKELKGLKKQFEEQKEHDEQSSLQKGAPRKKRPETDGLKQLKYHTEDKLDTLKRLQYIPTKQAEIAKTLLERNRSVVIKGNPGEGKTTTALHLIDNEIYRDKRVVLNYPKEWKKVDTDSVDIVVIEDIFGQFDLDPARLQEWIVYLPTIQEHIDVGKISVIVTTRVDILLKAYSNVESLKLFSDDISLTLSSEQLTNSEKTSIFNRELQRHKRNMEEDGKKECIINFGGLIGFPQCCALFSGDIKSFDRGPEFFRSPERFFVANITELDNTRFLCLAFLFCNGKLWEEHLSPETMPETGKCLLMELAFHLHIPEKEASITLLRLAYDSFLDLYIVKSMSYDYTSYVEKSCIKFTHATVCEAVGKILGDRCVEMVIKYGNSDYLYQRTYTAPAKDGTSQNVFIPVSVYRSLAKRMVYDVVHVNRGLVVSIVKYSAFRQHNFLKELKCELLKDNLNKSFFMSVQNLYLPFYEDYDGYDDNNDDDNNDDDNDDDDDDNDDDDVFDLSERKYKKSDSSKEKCDTFMQYILKSDVAVVRLVSSQLLEFLACPHTCSKKRSKCWQCREKTKLLELALYYHHFEIADKLITMNACYTHVCLCNTARHGDLERVQTILETLKRRHVFNPGCKEAKDALFRAYVSENQNLIDLLLKEHIILDSRHVVDAVRHGNMKVIIEVVEHLKFHKKWNPHWEKPSRYIYWNCFTSYWQFNDVKKQSPCSTALILACFHETFDMADYLLKNEVQGSMYMLLGVSQWSSQQVVARMIQALKDSNSWNPMCDEATEALENAYTVKRFSVCDLLVQEGVSLTMKTLTNLVDGASFEYITKTIQNMKDTDNWDPKCDVACKALEMAYRYQHHDVCDLLVQEGVSLTMKNLSDMVHIVSFESIKKSIKNMKDTDNWDPKCDDASKALEKAYKYQKYDVCDLLVAEGFSLTMKNLLDMVFLVPFEYIKKAIQNMQVMNNWNPMCDLASKALKTAYGFSKYNVCDLLVEEGVSLTMKNLSNMVYGISFESIKKAIQNMKKTDIWDCKSDEAYSVLESAYRYRKNDVCELLIQEGVSLQMSNLPNMVHSISFEYIKKEIKNMKDTGTWDPKCDDASKALAIAYRERKYDVCDLLFEEGVSLTMKNLLDVVFGVSLDNFKKAIQNMKDTNNWDPKCDYASKALENAYRYQYYDVCDLLVEEGVSLTMQYLPYIVCSKSFVYIKNAIQKMKDTNNWDSKCDDANKALENAYRNQNYNVCDLLFKEEISITMKNIRDLVHSLSFESIKKAIQNMKDTDNWDPKCDGSS</sequence>
<feature type="region of interest" description="Disordered" evidence="1">
    <location>
        <begin position="846"/>
        <end position="869"/>
    </location>
</feature>
<feature type="compositionally biased region" description="Basic and acidic residues" evidence="1">
    <location>
        <begin position="380"/>
        <end position="389"/>
    </location>
</feature>
<dbReference type="InterPro" id="IPR027897">
    <property type="entry name" value="DUF4559"/>
</dbReference>
<dbReference type="Gene3D" id="3.40.50.300">
    <property type="entry name" value="P-loop containing nucleotide triphosphate hydrolases"/>
    <property type="match status" value="1"/>
</dbReference>
<dbReference type="PANTHER" id="PTHR35083">
    <property type="entry name" value="RGD1565685 PROTEIN"/>
    <property type="match status" value="1"/>
</dbReference>
<reference evidence="3" key="2">
    <citation type="journal article" date="2021" name="Genome Biol. Evol.">
        <title>Developing a high-quality reference genome for a parasitic bivalve with doubly uniparental inheritance (Bivalvia: Unionida).</title>
        <authorList>
            <person name="Smith C.H."/>
        </authorList>
    </citation>
    <scope>NUCLEOTIDE SEQUENCE</scope>
    <source>
        <strain evidence="3">CHS0354</strain>
        <tissue evidence="3">Mantle</tissue>
    </source>
</reference>
<reference evidence="3" key="3">
    <citation type="submission" date="2023-05" db="EMBL/GenBank/DDBJ databases">
        <authorList>
            <person name="Smith C.H."/>
        </authorList>
    </citation>
    <scope>NUCLEOTIDE SEQUENCE</scope>
    <source>
        <strain evidence="3">CHS0354</strain>
        <tissue evidence="3">Mantle</tissue>
    </source>
</reference>
<organism evidence="3 4">
    <name type="scientific">Potamilus streckersoni</name>
    <dbReference type="NCBI Taxonomy" id="2493646"/>
    <lineage>
        <taxon>Eukaryota</taxon>
        <taxon>Metazoa</taxon>
        <taxon>Spiralia</taxon>
        <taxon>Lophotrochozoa</taxon>
        <taxon>Mollusca</taxon>
        <taxon>Bivalvia</taxon>
        <taxon>Autobranchia</taxon>
        <taxon>Heteroconchia</taxon>
        <taxon>Palaeoheterodonta</taxon>
        <taxon>Unionida</taxon>
        <taxon>Unionoidea</taxon>
        <taxon>Unionidae</taxon>
        <taxon>Ambleminae</taxon>
        <taxon>Lampsilini</taxon>
        <taxon>Potamilus</taxon>
    </lineage>
</organism>
<dbReference type="SUPFAM" id="SSF52540">
    <property type="entry name" value="P-loop containing nucleoside triphosphate hydrolases"/>
    <property type="match status" value="1"/>
</dbReference>
<dbReference type="InterPro" id="IPR027417">
    <property type="entry name" value="P-loop_NTPase"/>
</dbReference>
<keyword evidence="4" id="KW-1185">Reference proteome</keyword>
<accession>A0AAE0W2X4</accession>